<feature type="compositionally biased region" description="Basic and acidic residues" evidence="1">
    <location>
        <begin position="95"/>
        <end position="115"/>
    </location>
</feature>
<feature type="compositionally biased region" description="Basic residues" evidence="1">
    <location>
        <begin position="1"/>
        <end position="10"/>
    </location>
</feature>
<accession>A0A6J4VYK2</accession>
<dbReference type="EC" id="5.1.3.2" evidence="2"/>
<protein>
    <submittedName>
        <fullName evidence="2">UDP-glucose 4-epimerase</fullName>
        <ecNumber evidence="2">5.1.3.2</ecNumber>
    </submittedName>
</protein>
<dbReference type="EMBL" id="CADCWN010000397">
    <property type="protein sequence ID" value="CAA9590306.1"/>
    <property type="molecule type" value="Genomic_DNA"/>
</dbReference>
<dbReference type="AlphaFoldDB" id="A0A6J4VYK2"/>
<feature type="non-terminal residue" evidence="2">
    <location>
        <position position="280"/>
    </location>
</feature>
<feature type="compositionally biased region" description="Basic and acidic residues" evidence="1">
    <location>
        <begin position="232"/>
        <end position="249"/>
    </location>
</feature>
<sequence length="280" mass="30830">AHPHHRRQRSPRQLGRARSARPRPRDRQRRSAVARTARARHSAPRGRVGRPGADRRRAGRLRRRPALRRDPLPLELSRRGRLPQQRGGDLQRPASGDDGRDPPRDHRLQRLRLRDGLGATDLPPALRAARRGPPVPGARPLRPLEGGGRADGGDVCAPLRDDRPRLPLPLDRPPRRGAGARDESGAGRGEGGDQPLGLRGHPRRRASLPPRPGGGPQRFPPVQHHRRRHPPTRADRGAAARTAAHDRGARPAPRQRLALVDREGPPGAGLRPATLLARRV</sequence>
<feature type="compositionally biased region" description="Basic and acidic residues" evidence="1">
    <location>
        <begin position="67"/>
        <end position="78"/>
    </location>
</feature>
<name>A0A6J4VYK2_9BACT</name>
<feature type="compositionally biased region" description="Basic residues" evidence="1">
    <location>
        <begin position="57"/>
        <end position="66"/>
    </location>
</feature>
<evidence type="ECO:0000256" key="1">
    <source>
        <dbReference type="SAM" id="MobiDB-lite"/>
    </source>
</evidence>
<dbReference type="GO" id="GO:0003978">
    <property type="term" value="F:UDP-glucose 4-epimerase activity"/>
    <property type="evidence" value="ECO:0007669"/>
    <property type="project" value="UniProtKB-EC"/>
</dbReference>
<feature type="non-terminal residue" evidence="2">
    <location>
        <position position="1"/>
    </location>
</feature>
<organism evidence="2">
    <name type="scientific">uncultured Thermomicrobiales bacterium</name>
    <dbReference type="NCBI Taxonomy" id="1645740"/>
    <lineage>
        <taxon>Bacteria</taxon>
        <taxon>Pseudomonadati</taxon>
        <taxon>Thermomicrobiota</taxon>
        <taxon>Thermomicrobia</taxon>
        <taxon>Thermomicrobiales</taxon>
        <taxon>environmental samples</taxon>
    </lineage>
</organism>
<evidence type="ECO:0000313" key="2">
    <source>
        <dbReference type="EMBL" id="CAA9590306.1"/>
    </source>
</evidence>
<proteinExistence type="predicted"/>
<feature type="compositionally biased region" description="Basic residues" evidence="1">
    <location>
        <begin position="18"/>
        <end position="48"/>
    </location>
</feature>
<keyword evidence="2" id="KW-0413">Isomerase</keyword>
<reference evidence="2" key="1">
    <citation type="submission" date="2020-02" db="EMBL/GenBank/DDBJ databases">
        <authorList>
            <person name="Meier V. D."/>
        </authorList>
    </citation>
    <scope>NUCLEOTIDE SEQUENCE</scope>
    <source>
        <strain evidence="2">AVDCRST_MAG18</strain>
    </source>
</reference>
<feature type="region of interest" description="Disordered" evidence="1">
    <location>
        <begin position="1"/>
        <end position="280"/>
    </location>
</feature>
<gene>
    <name evidence="2" type="ORF">AVDCRST_MAG18-4975</name>
</gene>